<keyword evidence="3" id="KW-0067">ATP-binding</keyword>
<dbReference type="GO" id="GO:0005524">
    <property type="term" value="F:ATP binding"/>
    <property type="evidence" value="ECO:0007669"/>
    <property type="project" value="UniProtKB-KW"/>
</dbReference>
<evidence type="ECO:0000313" key="4">
    <source>
        <dbReference type="Proteomes" id="UP000283872"/>
    </source>
</evidence>
<dbReference type="Pfam" id="PF13635">
    <property type="entry name" value="DUF4143"/>
    <property type="match status" value="1"/>
</dbReference>
<evidence type="ECO:0000259" key="1">
    <source>
        <dbReference type="Pfam" id="PF13173"/>
    </source>
</evidence>
<sequence length="449" mass="52189">MKRKIYNEMLQWKQNSQGKSALMIDGARRIGKSYIVEEFAQKEYKSYILVDFNNADSDLMEIFDKYLKNLDLFFSYLSLYFNVTLYPRNTAIIFDEVQLYPKARAAIKYLVKDGRYDYIETGSLVSINRNVKDIVIPSEEYRMNMYPMDFEEFLWAMGDEQMMPFIRDCYEKKQALGPLHRKVMDYFRHYMIVGGMPQAVVEYVETHDFMKVDMVKRNILSLYKADIEKYAVGNEIKVKAIFEEIPSALSKHEKKFRLTAISDKARYREYESSFFWLAESRVVNICYNSTAPDIGLRLNEERTTLKCYMADTGLLISHAFNLKTIMGNELYLKLALGKLELNEGMLVENVVAQMLRASGYELFFFSKNSATSAEDRMEIDFLIPKPVITNRHNISPIEVKSGKNFTTTSLNKLRAKFAPMLAEAYVLHPGDVEEKDGVIYLPLYMAGLL</sequence>
<dbReference type="AlphaFoldDB" id="A0A3E5DT57"/>
<dbReference type="EMBL" id="QRVA01000046">
    <property type="protein sequence ID" value="RGS11896.1"/>
    <property type="molecule type" value="Genomic_DNA"/>
</dbReference>
<dbReference type="Pfam" id="PF13173">
    <property type="entry name" value="AAA_14"/>
    <property type="match status" value="1"/>
</dbReference>
<feature type="domain" description="DUF4143" evidence="2">
    <location>
        <begin position="225"/>
        <end position="402"/>
    </location>
</feature>
<evidence type="ECO:0000259" key="2">
    <source>
        <dbReference type="Pfam" id="PF13635"/>
    </source>
</evidence>
<dbReference type="InterPro" id="IPR041682">
    <property type="entry name" value="AAA_14"/>
</dbReference>
<dbReference type="InterPro" id="IPR025420">
    <property type="entry name" value="DUF4143"/>
</dbReference>
<keyword evidence="3" id="KW-0547">Nucleotide-binding</keyword>
<dbReference type="SUPFAM" id="SSF52540">
    <property type="entry name" value="P-loop containing nucleoside triphosphate hydrolases"/>
    <property type="match status" value="1"/>
</dbReference>
<reference evidence="3 4" key="1">
    <citation type="submission" date="2018-08" db="EMBL/GenBank/DDBJ databases">
        <title>A genome reference for cultivated species of the human gut microbiota.</title>
        <authorList>
            <person name="Zou Y."/>
            <person name="Xue W."/>
            <person name="Luo G."/>
        </authorList>
    </citation>
    <scope>NUCLEOTIDE SEQUENCE [LARGE SCALE GENOMIC DNA]</scope>
    <source>
        <strain evidence="3 4">AF24-12</strain>
    </source>
</reference>
<dbReference type="Proteomes" id="UP000283872">
    <property type="component" value="Unassembled WGS sequence"/>
</dbReference>
<dbReference type="InterPro" id="IPR027417">
    <property type="entry name" value="P-loop_NTPase"/>
</dbReference>
<gene>
    <name evidence="3" type="ORF">DWY11_13505</name>
</gene>
<proteinExistence type="predicted"/>
<dbReference type="RefSeq" id="WP_117587796.1">
    <property type="nucleotide sequence ID" value="NZ_QRVA01000046.1"/>
</dbReference>
<accession>A0A3E5DT57</accession>
<comment type="caution">
    <text evidence="3">The sequence shown here is derived from an EMBL/GenBank/DDBJ whole genome shotgun (WGS) entry which is preliminary data.</text>
</comment>
<protein>
    <submittedName>
        <fullName evidence="3">ATP-binding protein</fullName>
    </submittedName>
</protein>
<evidence type="ECO:0000313" key="3">
    <source>
        <dbReference type="EMBL" id="RGS11896.1"/>
    </source>
</evidence>
<dbReference type="PANTHER" id="PTHR33295">
    <property type="entry name" value="ATPASE"/>
    <property type="match status" value="1"/>
</dbReference>
<name>A0A3E5DT57_9BACT</name>
<feature type="domain" description="AAA" evidence="1">
    <location>
        <begin position="20"/>
        <end position="154"/>
    </location>
</feature>
<organism evidence="3 4">
    <name type="scientific">Segatella copri</name>
    <dbReference type="NCBI Taxonomy" id="165179"/>
    <lineage>
        <taxon>Bacteria</taxon>
        <taxon>Pseudomonadati</taxon>
        <taxon>Bacteroidota</taxon>
        <taxon>Bacteroidia</taxon>
        <taxon>Bacteroidales</taxon>
        <taxon>Prevotellaceae</taxon>
        <taxon>Segatella</taxon>
    </lineage>
</organism>
<dbReference type="PANTHER" id="PTHR33295:SF7">
    <property type="entry name" value="ATPASE"/>
    <property type="match status" value="1"/>
</dbReference>